<sequence length="50" mass="5281">MRPYGNTATFNLFQSTLPLRGATSDSNPAAGTAEFQSTLPLRGATTRCSC</sequence>
<accession>E6K129</accession>
<keyword evidence="2" id="KW-1185">Reference proteome</keyword>
<reference evidence="1 2" key="1">
    <citation type="submission" date="2010-12" db="EMBL/GenBank/DDBJ databases">
        <authorList>
            <person name="Muzny D."/>
            <person name="Qin X."/>
            <person name="Buhay C."/>
            <person name="Dugan-Rocha S."/>
            <person name="Ding Y."/>
            <person name="Chen G."/>
            <person name="Hawes A."/>
            <person name="Holder M."/>
            <person name="Jhangiani S."/>
            <person name="Johnson A."/>
            <person name="Khan Z."/>
            <person name="Li Z."/>
            <person name="Liu W."/>
            <person name="Liu X."/>
            <person name="Perez L."/>
            <person name="Shen H."/>
            <person name="Wang Q."/>
            <person name="Watt J."/>
            <person name="Xi L."/>
            <person name="Xin Y."/>
            <person name="Zhou J."/>
            <person name="Deng J."/>
            <person name="Jiang H."/>
            <person name="Liu Y."/>
            <person name="Qu J."/>
            <person name="Song X.-Z."/>
            <person name="Zhang L."/>
            <person name="Villasana D."/>
            <person name="Johnson A."/>
            <person name="Liu J."/>
            <person name="Liyanage D."/>
            <person name="Lorensuhewa L."/>
            <person name="Robinson T."/>
            <person name="Song A."/>
            <person name="Song B.-B."/>
            <person name="Dinh H."/>
            <person name="Thornton R."/>
            <person name="Coyle M."/>
            <person name="Francisco L."/>
            <person name="Jackson L."/>
            <person name="Javaid M."/>
            <person name="Korchina V."/>
            <person name="Kovar C."/>
            <person name="Mata R."/>
            <person name="Mathew T."/>
            <person name="Ngo R."/>
            <person name="Nguyen L."/>
            <person name="Nguyen N."/>
            <person name="Okwuonu G."/>
            <person name="Ongeri F."/>
            <person name="Pham C."/>
            <person name="Simmons D."/>
            <person name="Wilczek-Boney K."/>
            <person name="Hale W."/>
            <person name="Jakkamsetti A."/>
            <person name="Pham P."/>
            <person name="Ruth R."/>
            <person name="San Lucas F."/>
            <person name="Warren J."/>
            <person name="Zhang J."/>
            <person name="Zhao Z."/>
            <person name="Zhou C."/>
            <person name="Zhu D."/>
            <person name="Lee S."/>
            <person name="Bess C."/>
            <person name="Blankenburg K."/>
            <person name="Forbes L."/>
            <person name="Fu Q."/>
            <person name="Gubbala S."/>
            <person name="Hirani K."/>
            <person name="Jayaseelan J.C."/>
            <person name="Lara F."/>
            <person name="Munidasa M."/>
            <person name="Palculict T."/>
            <person name="Patil S."/>
            <person name="Pu L.-L."/>
            <person name="Saada N."/>
            <person name="Tang L."/>
            <person name="Weissenberger G."/>
            <person name="Zhu Y."/>
            <person name="Hemphill L."/>
            <person name="Shang Y."/>
            <person name="Youmans B."/>
            <person name="Ayvaz T."/>
            <person name="Ross M."/>
            <person name="Santibanez J."/>
            <person name="Aqrawi P."/>
            <person name="Gross S."/>
            <person name="Joshi V."/>
            <person name="Fowler G."/>
            <person name="Nazareth L."/>
            <person name="Reid J."/>
            <person name="Worley K."/>
            <person name="Petrosino J."/>
            <person name="Highlander S."/>
            <person name="Gibbs R."/>
        </authorList>
    </citation>
    <scope>NUCLEOTIDE SEQUENCE [LARGE SCALE GENOMIC DNA]</scope>
    <source>
        <strain evidence="1 2">DSM 10105</strain>
    </source>
</reference>
<gene>
    <name evidence="1" type="ORF">HMPREF0620_0515</name>
</gene>
<dbReference type="EMBL" id="AEON01000001">
    <property type="protein sequence ID" value="EFT83510.1"/>
    <property type="molecule type" value="Genomic_DNA"/>
</dbReference>
<organism evidence="1 2">
    <name type="scientific">Parascardovia denticolens DSM 10105 = JCM 12538</name>
    <dbReference type="NCBI Taxonomy" id="864564"/>
    <lineage>
        <taxon>Bacteria</taxon>
        <taxon>Bacillati</taxon>
        <taxon>Actinomycetota</taxon>
        <taxon>Actinomycetes</taxon>
        <taxon>Bifidobacteriales</taxon>
        <taxon>Bifidobacteriaceae</taxon>
        <taxon>Parascardovia</taxon>
    </lineage>
</organism>
<proteinExistence type="predicted"/>
<dbReference type="Proteomes" id="UP000004946">
    <property type="component" value="Chromosome"/>
</dbReference>
<evidence type="ECO:0000313" key="1">
    <source>
        <dbReference type="EMBL" id="EFT83510.1"/>
    </source>
</evidence>
<name>E6K129_PARDN</name>
<dbReference type="AlphaFoldDB" id="E6K129"/>
<evidence type="ECO:0000313" key="2">
    <source>
        <dbReference type="Proteomes" id="UP000004946"/>
    </source>
</evidence>
<protein>
    <submittedName>
        <fullName evidence="1">Uncharacterized protein</fullName>
    </submittedName>
</protein>
<comment type="caution">
    <text evidence="1">The sequence shown here is derived from an EMBL/GenBank/DDBJ whole genome shotgun (WGS) entry which is preliminary data.</text>
</comment>
<dbReference type="HOGENOM" id="CLU_215401_0_0_11"/>